<dbReference type="InterPro" id="IPR050776">
    <property type="entry name" value="Ank_Repeat/CDKN_Inhibitor"/>
</dbReference>
<protein>
    <submittedName>
        <fullName evidence="4">Uncharacterized protein</fullName>
    </submittedName>
</protein>
<feature type="repeat" description="ANK" evidence="3">
    <location>
        <begin position="17"/>
        <end position="49"/>
    </location>
</feature>
<dbReference type="EMBL" id="KV878264">
    <property type="protein sequence ID" value="OJZ79961.1"/>
    <property type="molecule type" value="Genomic_DNA"/>
</dbReference>
<sequence length="112" mass="12396">MLLLRGGRVDTNALDSRGWSALSYAVRRGNCTTVRWLIESGADTGIQHDGDTPHDRELCLSASTGRPNTVQLLLDHGADTNEEDYYGRTPLDRARNAGNVDVEQVLLKDRPF</sequence>
<dbReference type="Gene3D" id="1.25.40.20">
    <property type="entry name" value="Ankyrin repeat-containing domain"/>
    <property type="match status" value="2"/>
</dbReference>
<gene>
    <name evidence="4" type="ORF">ASPFODRAFT_174892</name>
</gene>
<evidence type="ECO:0000256" key="2">
    <source>
        <dbReference type="ARBA" id="ARBA00023043"/>
    </source>
</evidence>
<dbReference type="VEuPathDB" id="FungiDB:ASPFODRAFT_174892"/>
<dbReference type="Proteomes" id="UP000184063">
    <property type="component" value="Unassembled WGS sequence"/>
</dbReference>
<keyword evidence="1" id="KW-0677">Repeat</keyword>
<proteinExistence type="predicted"/>
<dbReference type="PROSITE" id="PS50297">
    <property type="entry name" value="ANK_REP_REGION"/>
    <property type="match status" value="1"/>
</dbReference>
<feature type="repeat" description="ANK" evidence="3">
    <location>
        <begin position="53"/>
        <end position="85"/>
    </location>
</feature>
<evidence type="ECO:0000256" key="1">
    <source>
        <dbReference type="ARBA" id="ARBA00022737"/>
    </source>
</evidence>
<name>A0A1M3SZQ4_ASPLC</name>
<dbReference type="AlphaFoldDB" id="A0A1M3SZQ4"/>
<dbReference type="SMART" id="SM00248">
    <property type="entry name" value="ANK"/>
    <property type="match status" value="2"/>
</dbReference>
<organism evidence="4 5">
    <name type="scientific">Aspergillus luchuensis (strain CBS 106.47)</name>
    <dbReference type="NCBI Taxonomy" id="1137211"/>
    <lineage>
        <taxon>Eukaryota</taxon>
        <taxon>Fungi</taxon>
        <taxon>Dikarya</taxon>
        <taxon>Ascomycota</taxon>
        <taxon>Pezizomycotina</taxon>
        <taxon>Eurotiomycetes</taxon>
        <taxon>Eurotiomycetidae</taxon>
        <taxon>Eurotiales</taxon>
        <taxon>Aspergillaceae</taxon>
        <taxon>Aspergillus</taxon>
        <taxon>Aspergillus subgen. Circumdati</taxon>
    </lineage>
</organism>
<reference evidence="5" key="1">
    <citation type="journal article" date="2017" name="Genome Biol.">
        <title>Comparative genomics reveals high biological diversity and specific adaptations in the industrially and medically important fungal genus Aspergillus.</title>
        <authorList>
            <person name="de Vries R.P."/>
            <person name="Riley R."/>
            <person name="Wiebenga A."/>
            <person name="Aguilar-Osorio G."/>
            <person name="Amillis S."/>
            <person name="Uchima C.A."/>
            <person name="Anderluh G."/>
            <person name="Asadollahi M."/>
            <person name="Askin M."/>
            <person name="Barry K."/>
            <person name="Battaglia E."/>
            <person name="Bayram O."/>
            <person name="Benocci T."/>
            <person name="Braus-Stromeyer S.A."/>
            <person name="Caldana C."/>
            <person name="Canovas D."/>
            <person name="Cerqueira G.C."/>
            <person name="Chen F."/>
            <person name="Chen W."/>
            <person name="Choi C."/>
            <person name="Clum A."/>
            <person name="Dos Santos R.A."/>
            <person name="Damasio A.R."/>
            <person name="Diallinas G."/>
            <person name="Emri T."/>
            <person name="Fekete E."/>
            <person name="Flipphi M."/>
            <person name="Freyberg S."/>
            <person name="Gallo A."/>
            <person name="Gournas C."/>
            <person name="Habgood R."/>
            <person name="Hainaut M."/>
            <person name="Harispe M.L."/>
            <person name="Henrissat B."/>
            <person name="Hilden K.S."/>
            <person name="Hope R."/>
            <person name="Hossain A."/>
            <person name="Karabika E."/>
            <person name="Karaffa L."/>
            <person name="Karanyi Z."/>
            <person name="Krasevec N."/>
            <person name="Kuo A."/>
            <person name="Kusch H."/>
            <person name="LaButti K."/>
            <person name="Lagendijk E.L."/>
            <person name="Lapidus A."/>
            <person name="Levasseur A."/>
            <person name="Lindquist E."/>
            <person name="Lipzen A."/>
            <person name="Logrieco A.F."/>
            <person name="MacCabe A."/>
            <person name="Maekelae M.R."/>
            <person name="Malavazi I."/>
            <person name="Melin P."/>
            <person name="Meyer V."/>
            <person name="Mielnichuk N."/>
            <person name="Miskei M."/>
            <person name="Molnar A.P."/>
            <person name="Mule G."/>
            <person name="Ngan C.Y."/>
            <person name="Orejas M."/>
            <person name="Orosz E."/>
            <person name="Ouedraogo J.P."/>
            <person name="Overkamp K.M."/>
            <person name="Park H.-S."/>
            <person name="Perrone G."/>
            <person name="Piumi F."/>
            <person name="Punt P.J."/>
            <person name="Ram A.F."/>
            <person name="Ramon A."/>
            <person name="Rauscher S."/>
            <person name="Record E."/>
            <person name="Riano-Pachon D.M."/>
            <person name="Robert V."/>
            <person name="Roehrig J."/>
            <person name="Ruller R."/>
            <person name="Salamov A."/>
            <person name="Salih N.S."/>
            <person name="Samson R.A."/>
            <person name="Sandor E."/>
            <person name="Sanguinetti M."/>
            <person name="Schuetze T."/>
            <person name="Sepcic K."/>
            <person name="Shelest E."/>
            <person name="Sherlock G."/>
            <person name="Sophianopoulou V."/>
            <person name="Squina F.M."/>
            <person name="Sun H."/>
            <person name="Susca A."/>
            <person name="Todd R.B."/>
            <person name="Tsang A."/>
            <person name="Unkles S.E."/>
            <person name="van de Wiele N."/>
            <person name="van Rossen-Uffink D."/>
            <person name="Oliveira J.V."/>
            <person name="Vesth T.C."/>
            <person name="Visser J."/>
            <person name="Yu J.-H."/>
            <person name="Zhou M."/>
            <person name="Andersen M.R."/>
            <person name="Archer D.B."/>
            <person name="Baker S.E."/>
            <person name="Benoit I."/>
            <person name="Brakhage A.A."/>
            <person name="Braus G.H."/>
            <person name="Fischer R."/>
            <person name="Frisvad J.C."/>
            <person name="Goldman G.H."/>
            <person name="Houbraken J."/>
            <person name="Oakley B."/>
            <person name="Pocsi I."/>
            <person name="Scazzocchio C."/>
            <person name="Seiboth B."/>
            <person name="vanKuyk P.A."/>
            <person name="Wortman J."/>
            <person name="Dyer P.S."/>
            <person name="Grigoriev I.V."/>
        </authorList>
    </citation>
    <scope>NUCLEOTIDE SEQUENCE [LARGE SCALE GENOMIC DNA]</scope>
    <source>
        <strain evidence="5">CBS 106.47</strain>
    </source>
</reference>
<dbReference type="PROSITE" id="PS50088">
    <property type="entry name" value="ANK_REPEAT"/>
    <property type="match status" value="2"/>
</dbReference>
<dbReference type="InterPro" id="IPR002110">
    <property type="entry name" value="Ankyrin_rpt"/>
</dbReference>
<dbReference type="Pfam" id="PF00023">
    <property type="entry name" value="Ank"/>
    <property type="match status" value="1"/>
</dbReference>
<accession>A0A1M3SZQ4</accession>
<dbReference type="PANTHER" id="PTHR24201">
    <property type="entry name" value="ANK_REP_REGION DOMAIN-CONTAINING PROTEIN"/>
    <property type="match status" value="1"/>
</dbReference>
<evidence type="ECO:0000313" key="5">
    <source>
        <dbReference type="Proteomes" id="UP000184063"/>
    </source>
</evidence>
<evidence type="ECO:0000256" key="3">
    <source>
        <dbReference type="PROSITE-ProRule" id="PRU00023"/>
    </source>
</evidence>
<evidence type="ECO:0000313" key="4">
    <source>
        <dbReference type="EMBL" id="OJZ79961.1"/>
    </source>
</evidence>
<dbReference type="InterPro" id="IPR036770">
    <property type="entry name" value="Ankyrin_rpt-contain_sf"/>
</dbReference>
<dbReference type="Pfam" id="PF12796">
    <property type="entry name" value="Ank_2"/>
    <property type="match status" value="1"/>
</dbReference>
<keyword evidence="2 3" id="KW-0040">ANK repeat</keyword>
<dbReference type="OrthoDB" id="4772757at2759"/>
<dbReference type="SUPFAM" id="SSF48403">
    <property type="entry name" value="Ankyrin repeat"/>
    <property type="match status" value="1"/>
</dbReference>